<feature type="domain" description="Aminoglycoside phosphotransferase" evidence="1">
    <location>
        <begin position="186"/>
        <end position="387"/>
    </location>
</feature>
<keyword evidence="3" id="KW-1185">Reference proteome</keyword>
<evidence type="ECO:0000259" key="1">
    <source>
        <dbReference type="Pfam" id="PF01636"/>
    </source>
</evidence>
<dbReference type="Gene3D" id="3.90.1200.10">
    <property type="match status" value="1"/>
</dbReference>
<proteinExistence type="predicted"/>
<dbReference type="EMBL" id="RKMF01000007">
    <property type="protein sequence ID" value="ROZ63247.1"/>
    <property type="molecule type" value="Genomic_DNA"/>
</dbReference>
<evidence type="ECO:0000313" key="3">
    <source>
        <dbReference type="Proteomes" id="UP000270616"/>
    </source>
</evidence>
<dbReference type="InterPro" id="IPR002575">
    <property type="entry name" value="Aminoglycoside_PTrfase"/>
</dbReference>
<dbReference type="Proteomes" id="UP000270616">
    <property type="component" value="Unassembled WGS sequence"/>
</dbReference>
<keyword evidence="2" id="KW-0808">Transferase</keyword>
<gene>
    <name evidence="2" type="ORF">EDL96_06790</name>
</gene>
<comment type="caution">
    <text evidence="2">The sequence shown here is derived from an EMBL/GenBank/DDBJ whole genome shotgun (WGS) entry which is preliminary data.</text>
</comment>
<organism evidence="2 3">
    <name type="scientific">Kocuria soli</name>
    <dbReference type="NCBI Taxonomy" id="2485125"/>
    <lineage>
        <taxon>Bacteria</taxon>
        <taxon>Bacillati</taxon>
        <taxon>Actinomycetota</taxon>
        <taxon>Actinomycetes</taxon>
        <taxon>Micrococcales</taxon>
        <taxon>Micrococcaceae</taxon>
        <taxon>Kocuria</taxon>
    </lineage>
</organism>
<name>A0A3N3ZX93_9MICC</name>
<evidence type="ECO:0000313" key="2">
    <source>
        <dbReference type="EMBL" id="ROZ63247.1"/>
    </source>
</evidence>
<dbReference type="Pfam" id="PF01636">
    <property type="entry name" value="APH"/>
    <property type="match status" value="1"/>
</dbReference>
<protein>
    <submittedName>
        <fullName evidence="2">Aminoglycoside phosphotransferase family protein</fullName>
    </submittedName>
</protein>
<dbReference type="AlphaFoldDB" id="A0A3N3ZX93"/>
<dbReference type="InterPro" id="IPR011009">
    <property type="entry name" value="Kinase-like_dom_sf"/>
</dbReference>
<dbReference type="GO" id="GO:0016740">
    <property type="term" value="F:transferase activity"/>
    <property type="evidence" value="ECO:0007669"/>
    <property type="project" value="UniProtKB-KW"/>
</dbReference>
<reference evidence="2 3" key="1">
    <citation type="submission" date="2018-10" db="EMBL/GenBank/DDBJ databases">
        <title>Kocuria sp. M5W7-7, whole genome shotgun sequence.</title>
        <authorList>
            <person name="Tuo L."/>
        </authorList>
    </citation>
    <scope>NUCLEOTIDE SEQUENCE [LARGE SCALE GENOMIC DNA]</scope>
    <source>
        <strain evidence="2 3">M5W7-7</strain>
    </source>
</reference>
<sequence length="457" mass="48751">MTATNTWARSPGLFLRRLYDRATHILAQACKDVRMSPQSPSEETRAIELLTDTQADRALSKVLDALDLAPYQRTGHGLGAGSWRLVQLNHRPGAGVTGVFAVELSSPAVGLPRHLGLDENEVLVCLSTAALPDDAAVVTLDWNGCRFASWLWPDDPWLPGLRQAADPTARLVSRSDLRSVPVTYRPTRRAVLRLTDADFLTTAYVKVVRAAREADLVVRHTVLANHHVPVPRPLARSGDGAVVLSHLPGPTAVGPIREEGTGVVAPEHLLALLDRFPSAVADFPRRAAWSDRALDYARSAQAALPEEGVRVQTLAEAVEVFVRSGQDVDDDGPVPVHGDFHPGNLILGPNPVDPALGPITGLLDLDAVGPGLLADDLACFVAHTWLLAIDPSDPSSVPSVVKAYLDAFDEVVDPVGLRVRTAGVLLSLIGVAGRRRGASAARAGLTVAESAYRLALV</sequence>
<dbReference type="SUPFAM" id="SSF56112">
    <property type="entry name" value="Protein kinase-like (PK-like)"/>
    <property type="match status" value="1"/>
</dbReference>
<accession>A0A3N3ZX93</accession>